<evidence type="ECO:0000313" key="2">
    <source>
        <dbReference type="EMBL" id="SFD16797.1"/>
    </source>
</evidence>
<sequence length="178" mass="19496">MSDYTPLITQAGLNAAVNATQGGFKIEISHIAVGDKGYAPSRSQTVLQNEKDRVMVSGGKHAGPGQWHLTGVFEKKESFAVREVGFYLSDGTLFAIWSHPINTLFYQTPIAKVIQGFDLILSGVPIEAISVDISGDLNLYYGDEFLSLAVIQTKQLIAQVQTMHRQIQFNNRLLKAGV</sequence>
<evidence type="ECO:0000259" key="1">
    <source>
        <dbReference type="Pfam" id="PF12571"/>
    </source>
</evidence>
<gene>
    <name evidence="2" type="ORF">SAMN02745724_03729</name>
</gene>
<dbReference type="AlphaFoldDB" id="A0A1I1Q472"/>
<dbReference type="Proteomes" id="UP000198862">
    <property type="component" value="Unassembled WGS sequence"/>
</dbReference>
<feature type="domain" description="Phage tail fibre protein N-terminal" evidence="1">
    <location>
        <begin position="1"/>
        <end position="100"/>
    </location>
</feature>
<dbReference type="InterPro" id="IPR022225">
    <property type="entry name" value="Phage_tail_fibre_N"/>
</dbReference>
<dbReference type="EMBL" id="FOLO01000038">
    <property type="protein sequence ID" value="SFD16797.1"/>
    <property type="molecule type" value="Genomic_DNA"/>
</dbReference>
<dbReference type="STRING" id="1123010.SAMN02745724_03729"/>
<accession>A0A1I1Q472</accession>
<dbReference type="RefSeq" id="WP_091988110.1">
    <property type="nucleotide sequence ID" value="NZ_FOLO01000038.1"/>
</dbReference>
<dbReference type="Pfam" id="PF12571">
    <property type="entry name" value="Phage_tail_fib"/>
    <property type="match status" value="1"/>
</dbReference>
<name>A0A1I1Q472_9GAMM</name>
<organism evidence="2 3">
    <name type="scientific">Pseudoalteromonas denitrificans DSM 6059</name>
    <dbReference type="NCBI Taxonomy" id="1123010"/>
    <lineage>
        <taxon>Bacteria</taxon>
        <taxon>Pseudomonadati</taxon>
        <taxon>Pseudomonadota</taxon>
        <taxon>Gammaproteobacteria</taxon>
        <taxon>Alteromonadales</taxon>
        <taxon>Pseudoalteromonadaceae</taxon>
        <taxon>Pseudoalteromonas</taxon>
    </lineage>
</organism>
<dbReference type="OrthoDB" id="8596123at2"/>
<proteinExistence type="predicted"/>
<evidence type="ECO:0000313" key="3">
    <source>
        <dbReference type="Proteomes" id="UP000198862"/>
    </source>
</evidence>
<keyword evidence="3" id="KW-1185">Reference proteome</keyword>
<reference evidence="2 3" key="1">
    <citation type="submission" date="2016-10" db="EMBL/GenBank/DDBJ databases">
        <authorList>
            <person name="de Groot N.N."/>
        </authorList>
    </citation>
    <scope>NUCLEOTIDE SEQUENCE [LARGE SCALE GENOMIC DNA]</scope>
    <source>
        <strain evidence="2 3">DSM 6059</strain>
    </source>
</reference>
<protein>
    <submittedName>
        <fullName evidence="2">Phage tail-collar fibre protein</fullName>
    </submittedName>
</protein>